<organism evidence="9 10">
    <name type="scientific">Marine Group I thaumarchaeote SCGC AAA799-E16</name>
    <dbReference type="NCBI Taxonomy" id="1502292"/>
    <lineage>
        <taxon>Archaea</taxon>
        <taxon>Nitrososphaerota</taxon>
        <taxon>Marine Group I</taxon>
    </lineage>
</organism>
<reference evidence="9 10" key="1">
    <citation type="submission" date="2014-06" db="EMBL/GenBank/DDBJ databases">
        <authorList>
            <person name="Ngugi D.K."/>
            <person name="Blom J."/>
            <person name="Alam I."/>
            <person name="Rashid M."/>
            <person name="Ba Alawi W."/>
            <person name="Zhang G."/>
            <person name="Hikmawan T."/>
            <person name="Guan Y."/>
            <person name="Antunes A."/>
            <person name="Siam R."/>
            <person name="Eldorry H."/>
            <person name="Bajic V."/>
            <person name="Stingl U."/>
        </authorList>
    </citation>
    <scope>NUCLEOTIDE SEQUENCE [LARGE SCALE GENOMIC DNA]</scope>
    <source>
        <strain evidence="9">SCGC AAA799-E16</strain>
    </source>
</reference>
<dbReference type="GO" id="GO:0016491">
    <property type="term" value="F:oxidoreductase activity"/>
    <property type="evidence" value="ECO:0007669"/>
    <property type="project" value="UniProtKB-KW"/>
</dbReference>
<feature type="transmembrane region" description="Helical" evidence="7">
    <location>
        <begin position="479"/>
        <end position="499"/>
    </location>
</feature>
<feature type="transmembrane region" description="Helical" evidence="7">
    <location>
        <begin position="6"/>
        <end position="23"/>
    </location>
</feature>
<dbReference type="InterPro" id="IPR050586">
    <property type="entry name" value="CPA3_Na-H_Antiporter_D"/>
</dbReference>
<dbReference type="AlphaFoldDB" id="A0A081S838"/>
<dbReference type="InterPro" id="IPR003918">
    <property type="entry name" value="NADH_UbQ_OxRdtase"/>
</dbReference>
<feature type="transmembrane region" description="Helical" evidence="7">
    <location>
        <begin position="71"/>
        <end position="93"/>
    </location>
</feature>
<name>A0A081S838_9ARCH</name>
<protein>
    <submittedName>
        <fullName evidence="9">NADH-quinone oxidoreductase chain 4 3 protein</fullName>
        <ecNumber evidence="9">1.6.5.3</ecNumber>
    </submittedName>
</protein>
<dbReference type="PRINTS" id="PR01437">
    <property type="entry name" value="NUOXDRDTASE4"/>
</dbReference>
<feature type="transmembrane region" description="Helical" evidence="7">
    <location>
        <begin position="326"/>
        <end position="345"/>
    </location>
</feature>
<evidence type="ECO:0000256" key="6">
    <source>
        <dbReference type="ARBA" id="ARBA00023136"/>
    </source>
</evidence>
<dbReference type="InterPro" id="IPR010227">
    <property type="entry name" value="NADH_Q_OxRdtase_chainM/4"/>
</dbReference>
<dbReference type="PANTHER" id="PTHR42703:SF1">
    <property type="entry name" value="NA(+)_H(+) ANTIPORTER SUBUNIT D1"/>
    <property type="match status" value="1"/>
</dbReference>
<feature type="transmembrane region" description="Helical" evidence="7">
    <location>
        <begin position="437"/>
        <end position="458"/>
    </location>
</feature>
<dbReference type="GO" id="GO:0042773">
    <property type="term" value="P:ATP synthesis coupled electron transport"/>
    <property type="evidence" value="ECO:0007669"/>
    <property type="project" value="InterPro"/>
</dbReference>
<comment type="similarity">
    <text evidence="2">Belongs to the complex I subunit 4 family.</text>
</comment>
<feature type="transmembrane region" description="Helical" evidence="7">
    <location>
        <begin position="397"/>
        <end position="417"/>
    </location>
</feature>
<feature type="transmembrane region" description="Helical" evidence="7">
    <location>
        <begin position="192"/>
        <end position="212"/>
    </location>
</feature>
<dbReference type="PATRIC" id="fig|1502292.3.peg.21"/>
<evidence type="ECO:0000256" key="4">
    <source>
        <dbReference type="ARBA" id="ARBA00022692"/>
    </source>
</evidence>
<dbReference type="GO" id="GO:0008137">
    <property type="term" value="F:NADH dehydrogenase (ubiquinone) activity"/>
    <property type="evidence" value="ECO:0007669"/>
    <property type="project" value="InterPro"/>
</dbReference>
<feature type="transmembrane region" description="Helical" evidence="7">
    <location>
        <begin position="138"/>
        <end position="156"/>
    </location>
</feature>
<feature type="transmembrane region" description="Helical" evidence="7">
    <location>
        <begin position="300"/>
        <end position="319"/>
    </location>
</feature>
<feature type="transmembrane region" description="Helical" evidence="7">
    <location>
        <begin position="232"/>
        <end position="255"/>
    </location>
</feature>
<dbReference type="Proteomes" id="UP000028027">
    <property type="component" value="Unassembled WGS sequence"/>
</dbReference>
<dbReference type="PANTHER" id="PTHR42703">
    <property type="entry name" value="NADH DEHYDROGENASE"/>
    <property type="match status" value="1"/>
</dbReference>
<dbReference type="GO" id="GO:0005886">
    <property type="term" value="C:plasma membrane"/>
    <property type="evidence" value="ECO:0007669"/>
    <property type="project" value="UniProtKB-SubCell"/>
</dbReference>
<evidence type="ECO:0000256" key="3">
    <source>
        <dbReference type="ARBA" id="ARBA00022475"/>
    </source>
</evidence>
<evidence type="ECO:0000256" key="7">
    <source>
        <dbReference type="SAM" id="Phobius"/>
    </source>
</evidence>
<sequence length="517" mass="56464">MEYALLQAVFLPLLLSPIAYILGRKVGPTPAMWFTFAILLYTTVLVVNAALSGTVEEHYPWTEQFGEFGFLLDGLASPFAIIIYVLSTILVLYSKPYMIHKFHEQFEEEQKINPSSSGQSSVVESSALSNYVNAKSGLYFALYLVFAMGMLGTVLSTNLIEFYIFFEVMLIPGFFLVALWGDGPRRKIGLMFLFWTHAGAVVLLLGFLMIGLTIGSFDFADIKESEIPQDIVMISAIAIAIGLGVKLAVFMFHVWLPYVHGSAPTPISALLSPAMIGIGAYGVFRLIVEFLPSTFAELSIWFHIWGLVTMIYGGAMALMQDDLKRLLAYSSISQMGYLLFGIGSMSSMGLAGAEMMYVTHGLGKGILFMMAGIIIVKVGTRSISKLGGLAGKMPITAVCAVIGALTIMGVPPTSGFMGEWILFYGALETAIEEGSTVRAVTFGLGLVATALTMSYMLWMLKRVFFGKTPEHLEKVKEGSWYMTAPMMVLAGFTIVLGIYPDIFLNTIMPYMNGVLGV</sequence>
<dbReference type="NCBIfam" id="TIGR01972">
    <property type="entry name" value="NDH_I_M"/>
    <property type="match status" value="1"/>
</dbReference>
<dbReference type="EMBL" id="JNVL01000001">
    <property type="protein sequence ID" value="KER07091.1"/>
    <property type="molecule type" value="Genomic_DNA"/>
</dbReference>
<comment type="caution">
    <text evidence="9">The sequence shown here is derived from an EMBL/GenBank/DDBJ whole genome shotgun (WGS) entry which is preliminary data.</text>
</comment>
<proteinExistence type="inferred from homology"/>
<gene>
    <name evidence="9" type="primary">ndhD3</name>
    <name evidence="9" type="ORF">AAA799E16_00026</name>
</gene>
<feature type="transmembrane region" description="Helical" evidence="7">
    <location>
        <begin position="267"/>
        <end position="288"/>
    </location>
</feature>
<keyword evidence="5 7" id="KW-1133">Transmembrane helix</keyword>
<keyword evidence="4 7" id="KW-0812">Transmembrane</keyword>
<evidence type="ECO:0000313" key="9">
    <source>
        <dbReference type="EMBL" id="KER07091.1"/>
    </source>
</evidence>
<feature type="transmembrane region" description="Helical" evidence="7">
    <location>
        <begin position="357"/>
        <end position="376"/>
    </location>
</feature>
<keyword evidence="3" id="KW-1003">Cell membrane</keyword>
<dbReference type="InterPro" id="IPR001750">
    <property type="entry name" value="ND/Mrp_TM"/>
</dbReference>
<feature type="domain" description="NADH:quinone oxidoreductase/Mrp antiporter transmembrane" evidence="8">
    <location>
        <begin position="156"/>
        <end position="430"/>
    </location>
</feature>
<dbReference type="EC" id="1.6.5.3" evidence="9"/>
<feature type="transmembrane region" description="Helical" evidence="7">
    <location>
        <begin position="30"/>
        <end position="51"/>
    </location>
</feature>
<evidence type="ECO:0000259" key="8">
    <source>
        <dbReference type="Pfam" id="PF00361"/>
    </source>
</evidence>
<keyword evidence="10" id="KW-1185">Reference proteome</keyword>
<evidence type="ECO:0000313" key="10">
    <source>
        <dbReference type="Proteomes" id="UP000028027"/>
    </source>
</evidence>
<keyword evidence="6 7" id="KW-0472">Membrane</keyword>
<dbReference type="Pfam" id="PF00361">
    <property type="entry name" value="Proton_antipo_M"/>
    <property type="match status" value="1"/>
</dbReference>
<keyword evidence="9" id="KW-0560">Oxidoreductase</keyword>
<comment type="subcellular location">
    <subcellularLocation>
        <location evidence="1">Cell membrane</location>
        <topology evidence="1">Multi-pass membrane protein</topology>
    </subcellularLocation>
</comment>
<feature type="transmembrane region" description="Helical" evidence="7">
    <location>
        <begin position="162"/>
        <end position="180"/>
    </location>
</feature>
<evidence type="ECO:0000256" key="2">
    <source>
        <dbReference type="ARBA" id="ARBA00009025"/>
    </source>
</evidence>
<accession>A0A081S838</accession>
<evidence type="ECO:0000256" key="5">
    <source>
        <dbReference type="ARBA" id="ARBA00022989"/>
    </source>
</evidence>
<evidence type="ECO:0000256" key="1">
    <source>
        <dbReference type="ARBA" id="ARBA00004651"/>
    </source>
</evidence>